<dbReference type="SUPFAM" id="SSF51419">
    <property type="entry name" value="PLP-binding barrel"/>
    <property type="match status" value="1"/>
</dbReference>
<evidence type="ECO:0000313" key="6">
    <source>
        <dbReference type="EMBL" id="PNL90969.1"/>
    </source>
</evidence>
<comment type="caution">
    <text evidence="6">The sequence shown here is derived from an EMBL/GenBank/DDBJ whole genome shotgun (WGS) entry which is preliminary data.</text>
</comment>
<dbReference type="Pfam" id="PF01168">
    <property type="entry name" value="Ala_racemase_N"/>
    <property type="match status" value="1"/>
</dbReference>
<dbReference type="InterPro" id="IPR001608">
    <property type="entry name" value="Ala_racemase_N"/>
</dbReference>
<dbReference type="InterPro" id="IPR029066">
    <property type="entry name" value="PLP-binding_barrel"/>
</dbReference>
<evidence type="ECO:0000313" key="7">
    <source>
        <dbReference type="Proteomes" id="UP000192813"/>
    </source>
</evidence>
<dbReference type="Gene3D" id="3.20.20.10">
    <property type="entry name" value="Alanine racemase"/>
    <property type="match status" value="1"/>
</dbReference>
<name>A0A2J9PKU1_9LACT</name>
<dbReference type="EMBL" id="NBTM02000001">
    <property type="protein sequence ID" value="PNL90969.1"/>
    <property type="molecule type" value="Genomic_DNA"/>
</dbReference>
<dbReference type="Proteomes" id="UP000192813">
    <property type="component" value="Unassembled WGS sequence"/>
</dbReference>
<evidence type="ECO:0000259" key="5">
    <source>
        <dbReference type="Pfam" id="PF01168"/>
    </source>
</evidence>
<gene>
    <name evidence="6" type="ORF">A6J77_001380</name>
</gene>
<dbReference type="InterPro" id="IPR011078">
    <property type="entry name" value="PyrdxlP_homeostasis"/>
</dbReference>
<reference evidence="7" key="1">
    <citation type="submission" date="2017-12" db="EMBL/GenBank/DDBJ databases">
        <title>FDA dAtabase for Regulatory Grade micrObial Sequences (FDA-ARGOS): Supporting development and validation of Infectious Disease Dx tests.</title>
        <authorList>
            <person name="Hoffmann M."/>
            <person name="Allard M."/>
            <person name="Evans P."/>
            <person name="Brown E."/>
            <person name="Tallon L."/>
            <person name="Sadzewicz L."/>
            <person name="Sengamalay N."/>
            <person name="Ott S."/>
            <person name="Godinez A."/>
            <person name="Nagaraj S."/>
            <person name="Vavikolanu K."/>
            <person name="Aluvathingal J."/>
            <person name="Nadendla S."/>
            <person name="Sichtig H."/>
        </authorList>
    </citation>
    <scope>NUCLEOTIDE SEQUENCE [LARGE SCALE GENOMIC DNA]</scope>
    <source>
        <strain evidence="7">FDAARGOS_249</strain>
    </source>
</reference>
<dbReference type="HAMAP" id="MF_02087">
    <property type="entry name" value="PLP_homeostasis"/>
    <property type="match status" value="1"/>
</dbReference>
<dbReference type="FunFam" id="3.20.20.10:FF:000011">
    <property type="entry name" value="Pyridoxal phosphate homeostasis protein"/>
    <property type="match status" value="1"/>
</dbReference>
<feature type="domain" description="Alanine racemase N-terminal" evidence="5">
    <location>
        <begin position="13"/>
        <end position="221"/>
    </location>
</feature>
<dbReference type="PANTHER" id="PTHR10146">
    <property type="entry name" value="PROLINE SYNTHETASE CO-TRANSCRIBED BACTERIAL HOMOLOG PROTEIN"/>
    <property type="match status" value="1"/>
</dbReference>
<feature type="modified residue" description="N6-(pyridoxal phosphate)lysine" evidence="2 3">
    <location>
        <position position="35"/>
    </location>
</feature>
<dbReference type="NCBIfam" id="TIGR00044">
    <property type="entry name" value="YggS family pyridoxal phosphate-dependent enzyme"/>
    <property type="match status" value="1"/>
</dbReference>
<evidence type="ECO:0000256" key="3">
    <source>
        <dbReference type="PIRSR" id="PIRSR004848-1"/>
    </source>
</evidence>
<dbReference type="PANTHER" id="PTHR10146:SF14">
    <property type="entry name" value="PYRIDOXAL PHOSPHATE HOMEOSTASIS PROTEIN"/>
    <property type="match status" value="1"/>
</dbReference>
<organism evidence="6 7">
    <name type="scientific">Aerococcus viridans</name>
    <dbReference type="NCBI Taxonomy" id="1377"/>
    <lineage>
        <taxon>Bacteria</taxon>
        <taxon>Bacillati</taxon>
        <taxon>Bacillota</taxon>
        <taxon>Bacilli</taxon>
        <taxon>Lactobacillales</taxon>
        <taxon>Aerococcaceae</taxon>
        <taxon>Aerococcus</taxon>
    </lineage>
</organism>
<comment type="cofactor">
    <cofactor evidence="3">
        <name>pyridoxal 5'-phosphate</name>
        <dbReference type="ChEBI" id="CHEBI:597326"/>
    </cofactor>
</comment>
<dbReference type="CDD" id="cd00635">
    <property type="entry name" value="PLPDE_III_YBL036c_like"/>
    <property type="match status" value="1"/>
</dbReference>
<dbReference type="AlphaFoldDB" id="A0A2J9PKU1"/>
<sequence length="226" mass="25015">MTIRNNVQSIEGIIANAQQSSALSSNDVTLICVSKYHSIDEANTVYDAGVRHFAENRPEGFQEKSAAMADDIVWHLIGTLQTRKVKDIINEIDYFHALDRLKLAKEIDKRADKVIKCFLQVNVSGEESKHGIAPAELDAFIEAVAEFPKVEIVGLMTMAPIDATDEEIHNYFANLRQLRDQVQALGKDYAPCQHLSMGMSGDYPIAVAEGADFVRVGSAIFNTETE</sequence>
<comment type="similarity">
    <text evidence="2 4">Belongs to the pyridoxal phosphate-binding protein YggS/PROSC family.</text>
</comment>
<keyword evidence="1 2" id="KW-0663">Pyridoxal phosphate</keyword>
<proteinExistence type="inferred from homology"/>
<dbReference type="PIRSF" id="PIRSF004848">
    <property type="entry name" value="YBL036c_PLPDEIII"/>
    <property type="match status" value="1"/>
</dbReference>
<dbReference type="RefSeq" id="WP_048726590.1">
    <property type="nucleotide sequence ID" value="NZ_JAMWLF010000003.1"/>
</dbReference>
<dbReference type="GO" id="GO:0030170">
    <property type="term" value="F:pyridoxal phosphate binding"/>
    <property type="evidence" value="ECO:0007669"/>
    <property type="project" value="UniProtKB-UniRule"/>
</dbReference>
<protein>
    <recommendedName>
        <fullName evidence="2">Pyridoxal phosphate homeostasis protein</fullName>
        <shortName evidence="2">PLP homeostasis protein</shortName>
    </recommendedName>
</protein>
<comment type="function">
    <text evidence="2">Pyridoxal 5'-phosphate (PLP)-binding protein, which is involved in PLP homeostasis.</text>
</comment>
<accession>A0A2J9PKU1</accession>
<evidence type="ECO:0000256" key="2">
    <source>
        <dbReference type="HAMAP-Rule" id="MF_02087"/>
    </source>
</evidence>
<evidence type="ECO:0000256" key="1">
    <source>
        <dbReference type="ARBA" id="ARBA00022898"/>
    </source>
</evidence>
<evidence type="ECO:0000256" key="4">
    <source>
        <dbReference type="RuleBase" id="RU004514"/>
    </source>
</evidence>